<keyword evidence="1" id="KW-0175">Coiled coil</keyword>
<accession>E0VEF4</accession>
<dbReference type="Proteomes" id="UP000009046">
    <property type="component" value="Unassembled WGS sequence"/>
</dbReference>
<evidence type="ECO:0000256" key="1">
    <source>
        <dbReference type="SAM" id="Coils"/>
    </source>
</evidence>
<dbReference type="EnsemblMetazoa" id="PHUM131820-RA">
    <property type="protein sequence ID" value="PHUM131820-PA"/>
    <property type="gene ID" value="PHUM131820"/>
</dbReference>
<dbReference type="FunCoup" id="E0VEF4">
    <property type="interactions" value="5"/>
</dbReference>
<feature type="region of interest" description="Disordered" evidence="2">
    <location>
        <begin position="253"/>
        <end position="281"/>
    </location>
</feature>
<evidence type="ECO:0000313" key="3">
    <source>
        <dbReference type="EMBL" id="EEB11760.1"/>
    </source>
</evidence>
<feature type="compositionally biased region" description="Polar residues" evidence="2">
    <location>
        <begin position="888"/>
        <end position="899"/>
    </location>
</feature>
<feature type="region of interest" description="Disordered" evidence="2">
    <location>
        <begin position="854"/>
        <end position="962"/>
    </location>
</feature>
<keyword evidence="5" id="KW-1185">Reference proteome</keyword>
<dbReference type="VEuPathDB" id="VectorBase:PHUM131820"/>
<feature type="region of interest" description="Disordered" evidence="2">
    <location>
        <begin position="1006"/>
        <end position="1076"/>
    </location>
</feature>
<evidence type="ECO:0000313" key="4">
    <source>
        <dbReference type="EnsemblMetazoa" id="PHUM131820-PA"/>
    </source>
</evidence>
<feature type="compositionally biased region" description="Acidic residues" evidence="2">
    <location>
        <begin position="873"/>
        <end position="883"/>
    </location>
</feature>
<reference evidence="4" key="3">
    <citation type="submission" date="2021-02" db="UniProtKB">
        <authorList>
            <consortium name="EnsemblMetazoa"/>
        </authorList>
    </citation>
    <scope>IDENTIFICATION</scope>
    <source>
        <strain evidence="4">USDA</strain>
    </source>
</reference>
<dbReference type="RefSeq" id="XP_002424498.1">
    <property type="nucleotide sequence ID" value="XM_002424453.1"/>
</dbReference>
<protein>
    <submittedName>
        <fullName evidence="3 4">Protein C10orf118, putative</fullName>
    </submittedName>
</protein>
<feature type="compositionally biased region" description="Basic and acidic residues" evidence="2">
    <location>
        <begin position="91"/>
        <end position="110"/>
    </location>
</feature>
<dbReference type="AlphaFoldDB" id="E0VEF4"/>
<feature type="region of interest" description="Disordered" evidence="2">
    <location>
        <begin position="91"/>
        <end position="114"/>
    </location>
</feature>
<feature type="compositionally biased region" description="Basic and acidic residues" evidence="2">
    <location>
        <begin position="253"/>
        <end position="262"/>
    </location>
</feature>
<feature type="region of interest" description="Disordered" evidence="2">
    <location>
        <begin position="1"/>
        <end position="24"/>
    </location>
</feature>
<dbReference type="InParanoid" id="E0VEF4"/>
<evidence type="ECO:0000313" key="5">
    <source>
        <dbReference type="Proteomes" id="UP000009046"/>
    </source>
</evidence>
<feature type="compositionally biased region" description="Basic and acidic residues" evidence="2">
    <location>
        <begin position="1018"/>
        <end position="1027"/>
    </location>
</feature>
<proteinExistence type="predicted"/>
<dbReference type="CTD" id="8234174"/>
<dbReference type="eggNOG" id="ENOG502QWNT">
    <property type="taxonomic scope" value="Eukaryota"/>
</dbReference>
<dbReference type="KEGG" id="phu:Phum_PHUM131820"/>
<feature type="compositionally biased region" description="Low complexity" evidence="2">
    <location>
        <begin position="263"/>
        <end position="278"/>
    </location>
</feature>
<feature type="compositionally biased region" description="Polar residues" evidence="2">
    <location>
        <begin position="7"/>
        <end position="24"/>
    </location>
</feature>
<feature type="coiled-coil region" evidence="1">
    <location>
        <begin position="738"/>
        <end position="779"/>
    </location>
</feature>
<reference evidence="3" key="2">
    <citation type="submission" date="2007-04" db="EMBL/GenBank/DDBJ databases">
        <title>The genome of the human body louse.</title>
        <authorList>
            <consortium name="The Human Body Louse Genome Consortium"/>
            <person name="Kirkness E."/>
            <person name="Walenz B."/>
            <person name="Hass B."/>
            <person name="Bruggner R."/>
            <person name="Strausberg R."/>
        </authorList>
    </citation>
    <scope>NUCLEOTIDE SEQUENCE</scope>
    <source>
        <strain evidence="3">USDA</strain>
    </source>
</reference>
<dbReference type="OrthoDB" id="8191583at2759"/>
<feature type="region of interest" description="Disordered" evidence="2">
    <location>
        <begin position="497"/>
        <end position="516"/>
    </location>
</feature>
<dbReference type="EMBL" id="AAZO01001527">
    <property type="status" value="NOT_ANNOTATED_CDS"/>
    <property type="molecule type" value="Genomic_DNA"/>
</dbReference>
<feature type="compositionally biased region" description="Polar residues" evidence="2">
    <location>
        <begin position="1028"/>
        <end position="1042"/>
    </location>
</feature>
<feature type="compositionally biased region" description="Acidic residues" evidence="2">
    <location>
        <begin position="1064"/>
        <end position="1076"/>
    </location>
</feature>
<organism>
    <name type="scientific">Pediculus humanus subsp. corporis</name>
    <name type="common">Body louse</name>
    <dbReference type="NCBI Taxonomy" id="121224"/>
    <lineage>
        <taxon>Eukaryota</taxon>
        <taxon>Metazoa</taxon>
        <taxon>Ecdysozoa</taxon>
        <taxon>Arthropoda</taxon>
        <taxon>Hexapoda</taxon>
        <taxon>Insecta</taxon>
        <taxon>Pterygota</taxon>
        <taxon>Neoptera</taxon>
        <taxon>Paraneoptera</taxon>
        <taxon>Psocodea</taxon>
        <taxon>Troctomorpha</taxon>
        <taxon>Phthiraptera</taxon>
        <taxon>Anoplura</taxon>
        <taxon>Pediculidae</taxon>
        <taxon>Pediculus</taxon>
    </lineage>
</organism>
<feature type="coiled-coil region" evidence="1">
    <location>
        <begin position="149"/>
        <end position="183"/>
    </location>
</feature>
<dbReference type="HOGENOM" id="CLU_286873_0_0_1"/>
<name>E0VEF4_PEDHC</name>
<reference evidence="3" key="1">
    <citation type="submission" date="2007-04" db="EMBL/GenBank/DDBJ databases">
        <title>Annotation of Pediculus humanus corporis strain USDA.</title>
        <authorList>
            <person name="Kirkness E."/>
            <person name="Hannick L."/>
            <person name="Hass B."/>
            <person name="Bruggner R."/>
            <person name="Lawson D."/>
            <person name="Bidwell S."/>
            <person name="Joardar V."/>
            <person name="Caler E."/>
            <person name="Walenz B."/>
            <person name="Inman J."/>
            <person name="Schobel S."/>
            <person name="Galinsky K."/>
            <person name="Amedeo P."/>
            <person name="Strausberg R."/>
        </authorList>
    </citation>
    <scope>NUCLEOTIDE SEQUENCE</scope>
    <source>
        <strain evidence="3">USDA</strain>
    </source>
</reference>
<feature type="compositionally biased region" description="Polar residues" evidence="2">
    <location>
        <begin position="858"/>
        <end position="872"/>
    </location>
</feature>
<dbReference type="GeneID" id="8234174"/>
<gene>
    <name evidence="4" type="primary">8234174</name>
    <name evidence="3" type="ORF">Phum_PHUM131820</name>
</gene>
<dbReference type="EMBL" id="DS235090">
    <property type="protein sequence ID" value="EEB11760.1"/>
    <property type="molecule type" value="Genomic_DNA"/>
</dbReference>
<feature type="compositionally biased region" description="Polar residues" evidence="2">
    <location>
        <begin position="912"/>
        <end position="924"/>
    </location>
</feature>
<feature type="coiled-coil region" evidence="1">
    <location>
        <begin position="808"/>
        <end position="849"/>
    </location>
</feature>
<evidence type="ECO:0000256" key="2">
    <source>
        <dbReference type="SAM" id="MobiDB-lite"/>
    </source>
</evidence>
<sequence>MDGHDTGLSSNDGNEPSTSENSIQTHRNPYQNFLKLQNNNHSLNLTKNNHEGLDVRINCDDNPFGITMQYLAEANVRLVEANEELAETVKRLSQKDSDEKEGKTDDKDPDYIFGEPVEDKLSRLQKHLASERKEKWLAIEVSEKARVDLVNCEIELSKSNQKIEDLVKELETSKSRIEHLERNAVVASCSSSNSSSVADESKTRQKSLTDFRADLKAKREARQRALSAVSLEMNTLREELKTEKALRRKLERELKSNEEEKLLSTSSPPSSPPDAASSMETVLSDNNSLKNEIDILTENVQRLENVSSENIKLKFEIKRLNSELDSMNLNLGELKFEYYEEKRKHENTQRKLNEIIEKTNVAGGKTVDDGKKSDWEEEREKLFEKYDQEKEEIMKRTNALKEVLSITRQMLSIRECQVQELKVQLRDIEESVKKTKIMEENGLKVEYEKQLENIKSLKALYEERVRLLEVERLKLDEHLQNKIKTVQEMEKEIHDLKNDLESSQKETKNEREEKESIDAELRLTIAECKDLENEINLINTMFTHMLLGPFNTGNETDLDKLAELLQENHDLITEMTTREDSSEMASVLPKLLLDLITQVDGLTECKTDVMTESCDTISDQSESLLRENQGAVLPIVSYKDAKLFKTTTTVADDKEMENSLTECEIENVNKFEHVDPAVQEIVSNLPKVWKVLMELLSHHHHSVPEESVRGDEKQCYKSVDTPNGPRTVISVSKTFIRLKDLILEKKSLQKELSRLKQLNTHLETRLDDQEKRLSQVQCELHKTWGIVGRMRAQHQQLHNHEKILRYELQEKRVMLSELKQELEYCRDKWEQARQKNDESETEWKKLRREFAARKNKGYPSNLNDSGESGFSDEQNESGEDFENDADRSNTQSPVDSNMLNAERERNVEDYNFPSSSTQKDVTNTFEREEEVAEDNKSNRPNPVRLNKSVQSPNAEEDVVSRERAREARDLRLRNLEEQCKLLVRQVDITKHKSNFLSNRLEELHEQYGTTTTTTNNPTRDDTHKNPSNEENLSSREATSSGEPSRGTRQPEVKNNQVITASSDNSDDDDDDSIIDD</sequence>